<dbReference type="PROSITE" id="PS50109">
    <property type="entry name" value="HIS_KIN"/>
    <property type="match status" value="1"/>
</dbReference>
<evidence type="ECO:0000256" key="5">
    <source>
        <dbReference type="PROSITE-ProRule" id="PRU00169"/>
    </source>
</evidence>
<dbReference type="InterPro" id="IPR001610">
    <property type="entry name" value="PAC"/>
</dbReference>
<comment type="caution">
    <text evidence="12">The sequence shown here is derived from an EMBL/GenBank/DDBJ whole genome shotgun (WGS) entry which is preliminary data.</text>
</comment>
<protein>
    <recommendedName>
        <fullName evidence="2">histidine kinase</fullName>
        <ecNumber evidence="2">2.7.13.3</ecNumber>
    </recommendedName>
</protein>
<dbReference type="InterPro" id="IPR000700">
    <property type="entry name" value="PAS-assoc_C"/>
</dbReference>
<keyword evidence="6" id="KW-0175">Coiled coil</keyword>
<accession>A0A923M9C7</accession>
<dbReference type="GO" id="GO:0009927">
    <property type="term" value="F:histidine phosphotransfer kinase activity"/>
    <property type="evidence" value="ECO:0007669"/>
    <property type="project" value="TreeGrafter"/>
</dbReference>
<dbReference type="InterPro" id="IPR003661">
    <property type="entry name" value="HisK_dim/P_dom"/>
</dbReference>
<comment type="catalytic activity">
    <reaction evidence="1">
        <text>ATP + protein L-histidine = ADP + protein N-phospho-L-histidine.</text>
        <dbReference type="EC" id="2.7.13.3"/>
    </reaction>
</comment>
<evidence type="ECO:0000256" key="1">
    <source>
        <dbReference type="ARBA" id="ARBA00000085"/>
    </source>
</evidence>
<dbReference type="Gene3D" id="3.40.50.2300">
    <property type="match status" value="1"/>
</dbReference>
<dbReference type="EMBL" id="JACORU010000006">
    <property type="protein sequence ID" value="MBC5766410.1"/>
    <property type="molecule type" value="Genomic_DNA"/>
</dbReference>
<keyword evidence="7" id="KW-0472">Membrane</keyword>
<dbReference type="Gene3D" id="3.30.565.10">
    <property type="entry name" value="Histidine kinase-like ATPase, C-terminal domain"/>
    <property type="match status" value="1"/>
</dbReference>
<dbReference type="EC" id="2.7.13.3" evidence="2"/>
<feature type="domain" description="PAC" evidence="11">
    <location>
        <begin position="266"/>
        <end position="318"/>
    </location>
</feature>
<proteinExistence type="predicted"/>
<dbReference type="PROSITE" id="PS50110">
    <property type="entry name" value="RESPONSE_REGULATORY"/>
    <property type="match status" value="1"/>
</dbReference>
<dbReference type="SMART" id="SM00091">
    <property type="entry name" value="PAS"/>
    <property type="match status" value="1"/>
</dbReference>
<feature type="transmembrane region" description="Helical" evidence="7">
    <location>
        <begin position="30"/>
        <end position="51"/>
    </location>
</feature>
<dbReference type="InterPro" id="IPR035965">
    <property type="entry name" value="PAS-like_dom_sf"/>
</dbReference>
<dbReference type="PROSITE" id="PS50112">
    <property type="entry name" value="PAS"/>
    <property type="match status" value="1"/>
</dbReference>
<keyword evidence="7" id="KW-1133">Transmembrane helix</keyword>
<feature type="transmembrane region" description="Helical" evidence="7">
    <location>
        <begin position="111"/>
        <end position="126"/>
    </location>
</feature>
<evidence type="ECO:0000313" key="12">
    <source>
        <dbReference type="EMBL" id="MBC5766410.1"/>
    </source>
</evidence>
<feature type="transmembrane region" description="Helical" evidence="7">
    <location>
        <begin position="156"/>
        <end position="176"/>
    </location>
</feature>
<dbReference type="Pfam" id="PF02518">
    <property type="entry name" value="HATPase_c"/>
    <property type="match status" value="1"/>
</dbReference>
<dbReference type="RefSeq" id="WP_187082882.1">
    <property type="nucleotide sequence ID" value="NZ_JACORU010000006.1"/>
</dbReference>
<name>A0A923M9C7_9BURK</name>
<dbReference type="InterPro" id="IPR036890">
    <property type="entry name" value="HATPase_C_sf"/>
</dbReference>
<dbReference type="Pfam" id="PF08447">
    <property type="entry name" value="PAS_3"/>
    <property type="match status" value="1"/>
</dbReference>
<dbReference type="InterPro" id="IPR000014">
    <property type="entry name" value="PAS"/>
</dbReference>
<reference evidence="12" key="1">
    <citation type="submission" date="2020-08" db="EMBL/GenBank/DDBJ databases">
        <title>Ramlibacter sp. GTP1 16S ribosomal RNA gene genome sequencing and assembly.</title>
        <authorList>
            <person name="Kang M."/>
        </authorList>
    </citation>
    <scope>NUCLEOTIDE SEQUENCE</scope>
    <source>
        <strain evidence="12">GTP1</strain>
    </source>
</reference>
<dbReference type="Gene3D" id="2.10.70.100">
    <property type="match status" value="1"/>
</dbReference>
<dbReference type="InterPro" id="IPR013655">
    <property type="entry name" value="PAS_fold_3"/>
</dbReference>
<dbReference type="GO" id="GO:0000155">
    <property type="term" value="F:phosphorelay sensor kinase activity"/>
    <property type="evidence" value="ECO:0007669"/>
    <property type="project" value="InterPro"/>
</dbReference>
<dbReference type="Pfam" id="PF00512">
    <property type="entry name" value="HisKA"/>
    <property type="match status" value="1"/>
</dbReference>
<dbReference type="SMART" id="SM00387">
    <property type="entry name" value="HATPase_c"/>
    <property type="match status" value="1"/>
</dbReference>
<dbReference type="InterPro" id="IPR005467">
    <property type="entry name" value="His_kinase_dom"/>
</dbReference>
<dbReference type="InterPro" id="IPR011006">
    <property type="entry name" value="CheY-like_superfamily"/>
</dbReference>
<dbReference type="PANTHER" id="PTHR43047:SF62">
    <property type="entry name" value="SENSOR HISTIDINE KINASE DPIB"/>
    <property type="match status" value="1"/>
</dbReference>
<dbReference type="SMART" id="SM00086">
    <property type="entry name" value="PAC"/>
    <property type="match status" value="1"/>
</dbReference>
<evidence type="ECO:0000256" key="7">
    <source>
        <dbReference type="SAM" id="Phobius"/>
    </source>
</evidence>
<gene>
    <name evidence="12" type="ORF">H8R02_18215</name>
</gene>
<evidence type="ECO:0000259" key="10">
    <source>
        <dbReference type="PROSITE" id="PS50112"/>
    </source>
</evidence>
<evidence type="ECO:0000313" key="13">
    <source>
        <dbReference type="Proteomes" id="UP000596827"/>
    </source>
</evidence>
<dbReference type="PROSITE" id="PS50113">
    <property type="entry name" value="PAC"/>
    <property type="match status" value="1"/>
</dbReference>
<dbReference type="SMART" id="SM00388">
    <property type="entry name" value="HisKA"/>
    <property type="match status" value="1"/>
</dbReference>
<dbReference type="Proteomes" id="UP000596827">
    <property type="component" value="Unassembled WGS sequence"/>
</dbReference>
<evidence type="ECO:0000256" key="4">
    <source>
        <dbReference type="ARBA" id="ARBA00022777"/>
    </source>
</evidence>
<feature type="transmembrane region" description="Helical" evidence="7">
    <location>
        <begin position="87"/>
        <end position="105"/>
    </location>
</feature>
<feature type="transmembrane region" description="Helical" evidence="7">
    <location>
        <begin position="133"/>
        <end position="150"/>
    </location>
</feature>
<dbReference type="SMART" id="SM00448">
    <property type="entry name" value="REC"/>
    <property type="match status" value="1"/>
</dbReference>
<keyword evidence="5" id="KW-0597">Phosphoprotein</keyword>
<dbReference type="SUPFAM" id="SSF55874">
    <property type="entry name" value="ATPase domain of HSP90 chaperone/DNA topoisomerase II/histidine kinase"/>
    <property type="match status" value="1"/>
</dbReference>
<dbReference type="SUPFAM" id="SSF55785">
    <property type="entry name" value="PYP-like sensor domain (PAS domain)"/>
    <property type="match status" value="1"/>
</dbReference>
<keyword evidence="4" id="KW-0418">Kinase</keyword>
<feature type="domain" description="Response regulatory" evidence="9">
    <location>
        <begin position="586"/>
        <end position="704"/>
    </location>
</feature>
<dbReference type="InterPro" id="IPR001789">
    <property type="entry name" value="Sig_transdc_resp-reg_receiver"/>
</dbReference>
<keyword evidence="7" id="KW-0812">Transmembrane</keyword>
<dbReference type="SUPFAM" id="SSF52172">
    <property type="entry name" value="CheY-like"/>
    <property type="match status" value="1"/>
</dbReference>
<feature type="coiled-coil region" evidence="6">
    <location>
        <begin position="313"/>
        <end position="350"/>
    </location>
</feature>
<evidence type="ECO:0000259" key="9">
    <source>
        <dbReference type="PROSITE" id="PS50110"/>
    </source>
</evidence>
<dbReference type="GO" id="GO:0005886">
    <property type="term" value="C:plasma membrane"/>
    <property type="evidence" value="ECO:0007669"/>
    <property type="project" value="TreeGrafter"/>
</dbReference>
<keyword evidence="3" id="KW-0808">Transferase</keyword>
<dbReference type="AlphaFoldDB" id="A0A923M9C7"/>
<feature type="domain" description="Histidine kinase" evidence="8">
    <location>
        <begin position="350"/>
        <end position="566"/>
    </location>
</feature>
<dbReference type="Gene3D" id="3.30.450.20">
    <property type="entry name" value="PAS domain"/>
    <property type="match status" value="1"/>
</dbReference>
<feature type="transmembrane region" description="Helical" evidence="7">
    <location>
        <begin position="63"/>
        <end position="80"/>
    </location>
</feature>
<organism evidence="12 13">
    <name type="scientific">Ramlibacter albus</name>
    <dbReference type="NCBI Taxonomy" id="2079448"/>
    <lineage>
        <taxon>Bacteria</taxon>
        <taxon>Pseudomonadati</taxon>
        <taxon>Pseudomonadota</taxon>
        <taxon>Betaproteobacteria</taxon>
        <taxon>Burkholderiales</taxon>
        <taxon>Comamonadaceae</taxon>
        <taxon>Ramlibacter</taxon>
    </lineage>
</organism>
<dbReference type="InterPro" id="IPR003594">
    <property type="entry name" value="HATPase_dom"/>
</dbReference>
<dbReference type="CDD" id="cd17546">
    <property type="entry name" value="REC_hyHK_CKI1_RcsC-like"/>
    <property type="match status" value="1"/>
</dbReference>
<evidence type="ECO:0000259" key="11">
    <source>
        <dbReference type="PROSITE" id="PS50113"/>
    </source>
</evidence>
<feature type="domain" description="PAS" evidence="10">
    <location>
        <begin position="212"/>
        <end position="256"/>
    </location>
</feature>
<dbReference type="CDD" id="cd00130">
    <property type="entry name" value="PAS"/>
    <property type="match status" value="1"/>
</dbReference>
<sequence>MHTTASSLQAASVPDELARRDLRTEFVEAYGARVFLVLSVVGALVLLPFSINGFVQGAPVQASTTLLIAGFLIANAVFLARGHAAPIPPAAIFAPALLGLGLAMYRQGLVGMFWCYPAILLFHFVLPRRTANIFNGCIVLLAVPMAWLHLGPEITARVGVTLALTLLFTNIFSYVADAQRRKEMEQRQRLDLVVRGTNAGTLEWEPEGAASFSPRLRQMLGRSYEDDTGAWDFFSFVHPDDRERVQAQVARLMREHTAPHAVRHQPADEYRLLTPQGDITWVHTEGIAVSDRRGRTARYVCTFMDITERVRAQEALLRSHERVQQQAAQLERRNTELREAIRMREEVERIARHDLRTPLASIAYVPRLLRQGRNLDAREEELLAIVERGALRVLSMVNLSLDLYRMEEGSYTVRPAAVDLAEVARNVVQEVRAHADAKRVRLTVDLPAAGSLHVRGEELLCYSIAANLVKNAVEAAPEGSTVAVALQHGSLRGDEGRMLRIHNLGAVPAPIRARFFEKYTTHGKDQGTGLGAYSAWLMARVQGGELQMETDDEAGTTLTLWLPAAHVTSMAPGAPARDGEAVPPLALLLVDDDPYTVSVLKNLLPVPLPVEVVGNGRAALEHVARQRPDVIFLDLQMPVMGGLEAIGRIRQLQRERDQMPSVIVAFSSCDDEPTRRKCRQAGFDHYLVKPASREELLEVLRMEPAFAASTLAHA</sequence>
<dbReference type="PANTHER" id="PTHR43047">
    <property type="entry name" value="TWO-COMPONENT HISTIDINE PROTEIN KINASE"/>
    <property type="match status" value="1"/>
</dbReference>
<dbReference type="NCBIfam" id="TIGR00229">
    <property type="entry name" value="sensory_box"/>
    <property type="match status" value="1"/>
</dbReference>
<dbReference type="Pfam" id="PF00072">
    <property type="entry name" value="Response_reg"/>
    <property type="match status" value="1"/>
</dbReference>
<evidence type="ECO:0000259" key="8">
    <source>
        <dbReference type="PROSITE" id="PS50109"/>
    </source>
</evidence>
<evidence type="ECO:0000256" key="2">
    <source>
        <dbReference type="ARBA" id="ARBA00012438"/>
    </source>
</evidence>
<evidence type="ECO:0000256" key="3">
    <source>
        <dbReference type="ARBA" id="ARBA00022679"/>
    </source>
</evidence>
<feature type="modified residue" description="4-aspartylphosphate" evidence="5">
    <location>
        <position position="634"/>
    </location>
</feature>
<dbReference type="Gene3D" id="1.10.287.130">
    <property type="match status" value="1"/>
</dbReference>
<dbReference type="InterPro" id="IPR036097">
    <property type="entry name" value="HisK_dim/P_sf"/>
</dbReference>
<dbReference type="SUPFAM" id="SSF47384">
    <property type="entry name" value="Homodimeric domain of signal transducing histidine kinase"/>
    <property type="match status" value="1"/>
</dbReference>
<evidence type="ECO:0000256" key="6">
    <source>
        <dbReference type="SAM" id="Coils"/>
    </source>
</evidence>
<dbReference type="CDD" id="cd00082">
    <property type="entry name" value="HisKA"/>
    <property type="match status" value="1"/>
</dbReference>
<keyword evidence="13" id="KW-1185">Reference proteome</keyword>